<accession>A0A7L5E643</accession>
<feature type="transmembrane region" description="Helical" evidence="1">
    <location>
        <begin position="281"/>
        <end position="300"/>
    </location>
</feature>
<organism evidence="2 3">
    <name type="scientific">Mucilaginibacter robiniae</name>
    <dbReference type="NCBI Taxonomy" id="2728022"/>
    <lineage>
        <taxon>Bacteria</taxon>
        <taxon>Pseudomonadati</taxon>
        <taxon>Bacteroidota</taxon>
        <taxon>Sphingobacteriia</taxon>
        <taxon>Sphingobacteriales</taxon>
        <taxon>Sphingobacteriaceae</taxon>
        <taxon>Mucilaginibacter</taxon>
    </lineage>
</organism>
<feature type="transmembrane region" description="Helical" evidence="1">
    <location>
        <begin position="338"/>
        <end position="356"/>
    </location>
</feature>
<name>A0A7L5E643_9SPHI</name>
<keyword evidence="1" id="KW-0472">Membrane</keyword>
<dbReference type="InterPro" id="IPR025291">
    <property type="entry name" value="DUF4153"/>
</dbReference>
<feature type="transmembrane region" description="Helical" evidence="1">
    <location>
        <begin position="12"/>
        <end position="36"/>
    </location>
</feature>
<feature type="transmembrane region" description="Helical" evidence="1">
    <location>
        <begin position="75"/>
        <end position="94"/>
    </location>
</feature>
<dbReference type="Pfam" id="PF13687">
    <property type="entry name" value="DUF4153"/>
    <property type="match status" value="1"/>
</dbReference>
<dbReference type="Proteomes" id="UP000503278">
    <property type="component" value="Chromosome"/>
</dbReference>
<keyword evidence="1" id="KW-1133">Transmembrane helix</keyword>
<dbReference type="EMBL" id="CP051682">
    <property type="protein sequence ID" value="QJD97789.1"/>
    <property type="molecule type" value="Genomic_DNA"/>
</dbReference>
<feature type="transmembrane region" description="Helical" evidence="1">
    <location>
        <begin position="312"/>
        <end position="331"/>
    </location>
</feature>
<dbReference type="AlphaFoldDB" id="A0A7L5E643"/>
<dbReference type="KEGG" id="mrob:HH214_18865"/>
<evidence type="ECO:0000256" key="1">
    <source>
        <dbReference type="SAM" id="Phobius"/>
    </source>
</evidence>
<dbReference type="RefSeq" id="WP_169610274.1">
    <property type="nucleotide sequence ID" value="NZ_CP051682.1"/>
</dbReference>
<sequence length="627" mass="72223">MFRHVANTIRRFPFELVFALVGTYAAVALLSDYIYGYISNEWYTRILMMAAIGLPSSLSASLFVTDKGLSIGRQLLLKCLTAAIAMFFLFVFHPDEYPQHIVHFALLLVAMHLLVSFAAFTSSGDTIAFWQFNKTLFIRLLTGLLYSLVLAIGLSAAFGMINSIFGIHLDWRYLQYTWTIIFGVFNTFFFLAGIPENISRHKTLTDYPKGLKFFSQYILIPLATVYLVILLVYELKILIEWELPKGMVSGLILGYAGLGLLALLLVYPIREQEGNSWIKLYSKYFYLFLVPLVALLVLAVTKRISTYGITQYRYFLIVLAVWLLFLIVYFLSYKKTTIKAIPISLFVIIMLIIYGPQSATTVSLNSQISVLSDLFKKENLIRQSKLMPVKEEKVKPYAAVRMGSTLSYILKHYDFQALQPLLSVDLQRQENLLKQRWEKDNNHVPDEYGFNLYKKNWIENYLNLDGYEYREHYSEDQIENELNANYYVRTKEKVSSLTGYDYMLVKDIYTDTVSVDTVASYAVRQRDSFDYNDAMILDIGPTKFTFSVKDLAKQIVQQGDKLSTYKDTSAARGLDKWYLLPKQNLQLTQQKAGIKVTVQVKEISFDFTKKDGVRVNSVSAFYFIKFE</sequence>
<evidence type="ECO:0000313" key="2">
    <source>
        <dbReference type="EMBL" id="QJD97789.1"/>
    </source>
</evidence>
<feature type="transmembrane region" description="Helical" evidence="1">
    <location>
        <begin position="173"/>
        <end position="194"/>
    </location>
</feature>
<feature type="transmembrane region" description="Helical" evidence="1">
    <location>
        <begin position="100"/>
        <end position="120"/>
    </location>
</feature>
<gene>
    <name evidence="2" type="ORF">HH214_18865</name>
</gene>
<feature type="transmembrane region" description="Helical" evidence="1">
    <location>
        <begin position="247"/>
        <end position="269"/>
    </location>
</feature>
<feature type="transmembrane region" description="Helical" evidence="1">
    <location>
        <begin position="214"/>
        <end position="235"/>
    </location>
</feature>
<feature type="transmembrane region" description="Helical" evidence="1">
    <location>
        <begin position="42"/>
        <end position="63"/>
    </location>
</feature>
<evidence type="ECO:0000313" key="3">
    <source>
        <dbReference type="Proteomes" id="UP000503278"/>
    </source>
</evidence>
<reference evidence="2 3" key="1">
    <citation type="submission" date="2020-04" db="EMBL/GenBank/DDBJ databases">
        <title>Genome sequencing of novel species.</title>
        <authorList>
            <person name="Heo J."/>
            <person name="Kim S.-J."/>
            <person name="Kim J.-S."/>
            <person name="Hong S.-B."/>
            <person name="Kwon S.-W."/>
        </authorList>
    </citation>
    <scope>NUCLEOTIDE SEQUENCE [LARGE SCALE GENOMIC DNA]</scope>
    <source>
        <strain evidence="2 3">F39-2</strain>
    </source>
</reference>
<feature type="transmembrane region" description="Helical" evidence="1">
    <location>
        <begin position="140"/>
        <end position="161"/>
    </location>
</feature>
<protein>
    <submittedName>
        <fullName evidence="2">DUF4153 domain-containing protein</fullName>
    </submittedName>
</protein>
<keyword evidence="1" id="KW-0812">Transmembrane</keyword>
<keyword evidence="3" id="KW-1185">Reference proteome</keyword>
<proteinExistence type="predicted"/>